<dbReference type="WBParaSite" id="jg2158">
    <property type="protein sequence ID" value="jg2158"/>
    <property type="gene ID" value="jg2158"/>
</dbReference>
<dbReference type="Gene3D" id="3.40.50.1820">
    <property type="entry name" value="alpha/beta hydrolase"/>
    <property type="match status" value="1"/>
</dbReference>
<sequence length="160" mass="17894">MDVQTSPTGLHPAGLLMISPGVGIQLEDYMERILPGSVAKLKAGQVLDHPAADRTRIRVDLECLQEFVNNCVTRRQEAVNISCPVVRIVHGLYDKLVPYGNSLKLLHLLKSANKGLFLINDGHFIKDQHAIGYALDSLWNSLLIKEQTIQQQKQERLMNS</sequence>
<name>A0A915DPH2_9BILA</name>
<dbReference type="AlphaFoldDB" id="A0A915DPH2"/>
<keyword evidence="1" id="KW-1185">Reference proteome</keyword>
<dbReference type="Proteomes" id="UP000887574">
    <property type="component" value="Unplaced"/>
</dbReference>
<proteinExistence type="predicted"/>
<protein>
    <submittedName>
        <fullName evidence="2">Uncharacterized protein</fullName>
    </submittedName>
</protein>
<dbReference type="SUPFAM" id="SSF53474">
    <property type="entry name" value="alpha/beta-Hydrolases"/>
    <property type="match status" value="1"/>
</dbReference>
<reference evidence="2" key="1">
    <citation type="submission" date="2022-11" db="UniProtKB">
        <authorList>
            <consortium name="WormBaseParasite"/>
        </authorList>
    </citation>
    <scope>IDENTIFICATION</scope>
</reference>
<evidence type="ECO:0000313" key="1">
    <source>
        <dbReference type="Proteomes" id="UP000887574"/>
    </source>
</evidence>
<organism evidence="1 2">
    <name type="scientific">Ditylenchus dipsaci</name>
    <dbReference type="NCBI Taxonomy" id="166011"/>
    <lineage>
        <taxon>Eukaryota</taxon>
        <taxon>Metazoa</taxon>
        <taxon>Ecdysozoa</taxon>
        <taxon>Nematoda</taxon>
        <taxon>Chromadorea</taxon>
        <taxon>Rhabditida</taxon>
        <taxon>Tylenchina</taxon>
        <taxon>Tylenchomorpha</taxon>
        <taxon>Sphaerularioidea</taxon>
        <taxon>Anguinidae</taxon>
        <taxon>Anguininae</taxon>
        <taxon>Ditylenchus</taxon>
    </lineage>
</organism>
<evidence type="ECO:0000313" key="2">
    <source>
        <dbReference type="WBParaSite" id="jg2158"/>
    </source>
</evidence>
<dbReference type="InterPro" id="IPR029058">
    <property type="entry name" value="AB_hydrolase_fold"/>
</dbReference>
<accession>A0A915DPH2</accession>